<organism evidence="1 2">
    <name type="scientific">Ascaris lumbricoides</name>
    <name type="common">Giant roundworm</name>
    <dbReference type="NCBI Taxonomy" id="6252"/>
    <lineage>
        <taxon>Eukaryota</taxon>
        <taxon>Metazoa</taxon>
        <taxon>Ecdysozoa</taxon>
        <taxon>Nematoda</taxon>
        <taxon>Chromadorea</taxon>
        <taxon>Rhabditida</taxon>
        <taxon>Spirurina</taxon>
        <taxon>Ascaridomorpha</taxon>
        <taxon>Ascaridoidea</taxon>
        <taxon>Ascarididae</taxon>
        <taxon>Ascaris</taxon>
    </lineage>
</organism>
<dbReference type="WBParaSite" id="ALUE_0000035901-mRNA-1">
    <property type="protein sequence ID" value="ALUE_0000035901-mRNA-1"/>
    <property type="gene ID" value="ALUE_0000035901"/>
</dbReference>
<dbReference type="AlphaFoldDB" id="A0A0M3HFR4"/>
<accession>A0A0M3HFR4</accession>
<reference evidence="2" key="1">
    <citation type="submission" date="2017-02" db="UniProtKB">
        <authorList>
            <consortium name="WormBaseParasite"/>
        </authorList>
    </citation>
    <scope>IDENTIFICATION</scope>
</reference>
<proteinExistence type="predicted"/>
<keyword evidence="1" id="KW-1185">Reference proteome</keyword>
<dbReference type="Proteomes" id="UP000036681">
    <property type="component" value="Unplaced"/>
</dbReference>
<evidence type="ECO:0000313" key="2">
    <source>
        <dbReference type="WBParaSite" id="ALUE_0000035901-mRNA-1"/>
    </source>
</evidence>
<evidence type="ECO:0000313" key="1">
    <source>
        <dbReference type="Proteomes" id="UP000036681"/>
    </source>
</evidence>
<sequence>MQKQDQEGANSGLTSELNPEKELESVSYHFAEVAYYKFHVELPGKYAQMHMCMRALTPRRIPFAKNCKEILREKLLRDNFISRYSMR</sequence>
<name>A0A0M3HFR4_ASCLU</name>
<protein>
    <submittedName>
        <fullName evidence="2">Uncharacterized protein</fullName>
    </submittedName>
</protein>